<sequence>MDVDMWASLPPELLVDIFRRLEAAAALRCTGVCKPWRRAIAGNAASCLRPRPDCRDRRRQHGALRTRSPAVSSFAQLGAATDLASYDELLASRDGLVLLGGRAVQDLCLWSLMTGDRKLLPAGAFKDAYVLLTGYDLTVSDGGGGGDDDDDLKAVILAVKEKGIEGGMTYQIFSTSDGAWGAVTVTRSHRFKKGLVTRIYPGSEVICRGGAVHWLGMATDAGVVECAVAVDVRSRRTWLTDLPEGCGKLDCYSSLRTSPLRLATSGDGRLTVVRSFGGGLVEVWVLTGGDRWVLRRTIDVRNLLPYCHGDVWFSACCPRSGCLLGHVGGKELLVCCLIECVDTNHGGCMYSLEMDWSTYMAKMKRF</sequence>
<reference evidence="3" key="2">
    <citation type="submission" date="2015-07" db="EMBL/GenBank/DDBJ databases">
        <authorList>
            <person name="Noorani M."/>
        </authorList>
    </citation>
    <scope>NUCLEOTIDE SEQUENCE</scope>
    <source>
        <strain evidence="3">Yugu1</strain>
    </source>
</reference>
<feature type="domain" description="F-box" evidence="1">
    <location>
        <begin position="6"/>
        <end position="41"/>
    </location>
</feature>
<evidence type="ECO:0000313" key="3">
    <source>
        <dbReference type="EMBL" id="RCV06941.1"/>
    </source>
</evidence>
<protein>
    <submittedName>
        <fullName evidence="3">Uncharacterized protein</fullName>
    </submittedName>
</protein>
<dbReference type="Pfam" id="PF12937">
    <property type="entry name" value="F-box-like"/>
    <property type="match status" value="1"/>
</dbReference>
<organism evidence="3">
    <name type="scientific">Setaria italica</name>
    <name type="common">Foxtail millet</name>
    <name type="synonym">Panicum italicum</name>
    <dbReference type="NCBI Taxonomy" id="4555"/>
    <lineage>
        <taxon>Eukaryota</taxon>
        <taxon>Viridiplantae</taxon>
        <taxon>Streptophyta</taxon>
        <taxon>Embryophyta</taxon>
        <taxon>Tracheophyta</taxon>
        <taxon>Spermatophyta</taxon>
        <taxon>Magnoliopsida</taxon>
        <taxon>Liliopsida</taxon>
        <taxon>Poales</taxon>
        <taxon>Poaceae</taxon>
        <taxon>PACMAD clade</taxon>
        <taxon>Panicoideae</taxon>
        <taxon>Panicodae</taxon>
        <taxon>Paniceae</taxon>
        <taxon>Cenchrinae</taxon>
        <taxon>Setaria</taxon>
    </lineage>
</organism>
<name>A0A368PMD8_SETIT</name>
<dbReference type="PANTHER" id="PTHR35828:SF16">
    <property type="entry name" value="F-BOX DOMAIN-CONTAINING PROTEIN"/>
    <property type="match status" value="1"/>
</dbReference>
<dbReference type="InterPro" id="IPR036047">
    <property type="entry name" value="F-box-like_dom_sf"/>
</dbReference>
<dbReference type="Pfam" id="PF24523">
    <property type="entry name" value="DUF7595"/>
    <property type="match status" value="1"/>
</dbReference>
<accession>A0A368PMD8</accession>
<gene>
    <name evidence="3" type="ORF">SETIT_1G204300v2</name>
</gene>
<dbReference type="OMA" id="MDLTVCY"/>
<feature type="domain" description="DUF7595" evidence="2">
    <location>
        <begin position="83"/>
        <end position="287"/>
    </location>
</feature>
<reference evidence="3" key="1">
    <citation type="journal article" date="2012" name="Nat. Biotechnol.">
        <title>Reference genome sequence of the model plant Setaria.</title>
        <authorList>
            <person name="Bennetzen J.L."/>
            <person name="Schmutz J."/>
            <person name="Wang H."/>
            <person name="Percifield R."/>
            <person name="Hawkins J."/>
            <person name="Pontaroli A.C."/>
            <person name="Estep M."/>
            <person name="Feng L."/>
            <person name="Vaughn J.N."/>
            <person name="Grimwood J."/>
            <person name="Jenkins J."/>
            <person name="Barry K."/>
            <person name="Lindquist E."/>
            <person name="Hellsten U."/>
            <person name="Deshpande S."/>
            <person name="Wang X."/>
            <person name="Wu X."/>
            <person name="Mitros T."/>
            <person name="Triplett J."/>
            <person name="Yang X."/>
            <person name="Ye C.Y."/>
            <person name="Mauro-Herrera M."/>
            <person name="Wang L."/>
            <person name="Li P."/>
            <person name="Sharma M."/>
            <person name="Sharma R."/>
            <person name="Ronald P.C."/>
            <person name="Panaud O."/>
            <person name="Kellogg E.A."/>
            <person name="Brutnell T.P."/>
            <person name="Doust A.N."/>
            <person name="Tuskan G.A."/>
            <person name="Rokhsar D."/>
            <person name="Devos K.M."/>
        </authorList>
    </citation>
    <scope>NUCLEOTIDE SEQUENCE [LARGE SCALE GENOMIC DNA]</scope>
    <source>
        <strain evidence="3">Yugu1</strain>
    </source>
</reference>
<dbReference type="EMBL" id="CM003528">
    <property type="protein sequence ID" value="RCV06941.1"/>
    <property type="molecule type" value="Genomic_DNA"/>
</dbReference>
<proteinExistence type="predicted"/>
<dbReference type="InterPro" id="IPR056016">
    <property type="entry name" value="DUF7595"/>
</dbReference>
<dbReference type="AlphaFoldDB" id="A0A368PMD8"/>
<evidence type="ECO:0000259" key="1">
    <source>
        <dbReference type="Pfam" id="PF12937"/>
    </source>
</evidence>
<evidence type="ECO:0000259" key="2">
    <source>
        <dbReference type="Pfam" id="PF24523"/>
    </source>
</evidence>
<dbReference type="OrthoDB" id="685843at2759"/>
<dbReference type="SUPFAM" id="SSF81383">
    <property type="entry name" value="F-box domain"/>
    <property type="match status" value="1"/>
</dbReference>
<dbReference type="InterPro" id="IPR001810">
    <property type="entry name" value="F-box_dom"/>
</dbReference>
<dbReference type="PANTHER" id="PTHR35828">
    <property type="entry name" value="OS08G0203800 PROTEIN-RELATED"/>
    <property type="match status" value="1"/>
</dbReference>
<dbReference type="Gene3D" id="1.20.1280.50">
    <property type="match status" value="1"/>
</dbReference>